<evidence type="ECO:0000313" key="3">
    <source>
        <dbReference type="EMBL" id="CAB4194120.1"/>
    </source>
</evidence>
<reference evidence="1" key="1">
    <citation type="submission" date="2020-05" db="EMBL/GenBank/DDBJ databases">
        <authorList>
            <person name="Chiriac C."/>
            <person name="Salcher M."/>
            <person name="Ghai R."/>
            <person name="Kavagutti S V."/>
        </authorList>
    </citation>
    <scope>NUCLEOTIDE SEQUENCE</scope>
</reference>
<gene>
    <name evidence="2" type="ORF">UFOVP1208_10</name>
    <name evidence="3" type="ORF">UFOVP1263_19</name>
    <name evidence="1" type="ORF">UFOVP980_13</name>
</gene>
<dbReference type="EMBL" id="LR797200">
    <property type="protein sequence ID" value="CAB4194120.1"/>
    <property type="molecule type" value="Genomic_DNA"/>
</dbReference>
<accession>A0A6J5PW28</accession>
<organism evidence="1">
    <name type="scientific">uncultured Caudovirales phage</name>
    <dbReference type="NCBI Taxonomy" id="2100421"/>
    <lineage>
        <taxon>Viruses</taxon>
        <taxon>Duplodnaviria</taxon>
        <taxon>Heunggongvirae</taxon>
        <taxon>Uroviricota</taxon>
        <taxon>Caudoviricetes</taxon>
        <taxon>Peduoviridae</taxon>
        <taxon>Maltschvirus</taxon>
        <taxon>Maltschvirus maltsch</taxon>
    </lineage>
</organism>
<dbReference type="EMBL" id="LR796933">
    <property type="protein sequence ID" value="CAB4176069.1"/>
    <property type="molecule type" value="Genomic_DNA"/>
</dbReference>
<evidence type="ECO:0000313" key="1">
    <source>
        <dbReference type="EMBL" id="CAB4176069.1"/>
    </source>
</evidence>
<protein>
    <submittedName>
        <fullName evidence="1">Uncharacterized protein</fullName>
    </submittedName>
</protein>
<name>A0A6J5PW28_9CAUD</name>
<dbReference type="EMBL" id="LR797139">
    <property type="protein sequence ID" value="CAB4189566.1"/>
    <property type="molecule type" value="Genomic_DNA"/>
</dbReference>
<sequence length="84" mass="9576">MAYDDRMPSKKRPVVNRQLVTLIGGPCHGTTVMMAAGRRWYAHALFSDEPGKIPNSKTYTVHQYAVDHQGIWRHIDGTHPLYID</sequence>
<proteinExistence type="predicted"/>
<evidence type="ECO:0000313" key="2">
    <source>
        <dbReference type="EMBL" id="CAB4189566.1"/>
    </source>
</evidence>